<gene>
    <name evidence="2" type="ORF">B8A44_04660</name>
</gene>
<dbReference type="Gene3D" id="3.10.105.10">
    <property type="entry name" value="Dipeptide-binding Protein, Domain 3"/>
    <property type="match status" value="1"/>
</dbReference>
<evidence type="ECO:0000313" key="3">
    <source>
        <dbReference type="Proteomes" id="UP000249099"/>
    </source>
</evidence>
<dbReference type="GO" id="GO:1904680">
    <property type="term" value="F:peptide transmembrane transporter activity"/>
    <property type="evidence" value="ECO:0007669"/>
    <property type="project" value="TreeGrafter"/>
</dbReference>
<dbReference type="PIRSF" id="PIRSF002741">
    <property type="entry name" value="MppA"/>
    <property type="match status" value="1"/>
</dbReference>
<dbReference type="GO" id="GO:0043190">
    <property type="term" value="C:ATP-binding cassette (ABC) transporter complex"/>
    <property type="evidence" value="ECO:0007669"/>
    <property type="project" value="InterPro"/>
</dbReference>
<dbReference type="GO" id="GO:0042597">
    <property type="term" value="C:periplasmic space"/>
    <property type="evidence" value="ECO:0007669"/>
    <property type="project" value="UniProtKB-ARBA"/>
</dbReference>
<reference evidence="2 3" key="1">
    <citation type="submission" date="2017-03" db="EMBL/GenBank/DDBJ databases">
        <title>wgs assembly of Dolosigranulum pigrum KPL CDC strains.</title>
        <authorList>
            <person name="Brugger S.D."/>
            <person name="Pettigrew M."/>
            <person name="Kong Y."/>
            <person name="Lemon K.P."/>
        </authorList>
    </citation>
    <scope>NUCLEOTIDE SEQUENCE [LARGE SCALE GENOMIC DNA]</scope>
    <source>
        <strain evidence="2 3">KPL1931_CDC4294-98</strain>
    </source>
</reference>
<dbReference type="InterPro" id="IPR039424">
    <property type="entry name" value="SBP_5"/>
</dbReference>
<proteinExistence type="predicted"/>
<evidence type="ECO:0000313" key="2">
    <source>
        <dbReference type="EMBL" id="RAN63417.1"/>
    </source>
</evidence>
<keyword evidence="1" id="KW-0732">Signal</keyword>
<dbReference type="PANTHER" id="PTHR30290">
    <property type="entry name" value="PERIPLASMIC BINDING COMPONENT OF ABC TRANSPORTER"/>
    <property type="match status" value="1"/>
</dbReference>
<comment type="caution">
    <text evidence="2">The sequence shown here is derived from an EMBL/GenBank/DDBJ whole genome shotgun (WGS) entry which is preliminary data.</text>
</comment>
<protein>
    <submittedName>
        <fullName evidence="2">Uncharacterized protein</fullName>
    </submittedName>
</protein>
<dbReference type="GO" id="GO:0015833">
    <property type="term" value="P:peptide transport"/>
    <property type="evidence" value="ECO:0007669"/>
    <property type="project" value="TreeGrafter"/>
</dbReference>
<evidence type="ECO:0000256" key="1">
    <source>
        <dbReference type="ARBA" id="ARBA00022729"/>
    </source>
</evidence>
<accession>A0A328KM12</accession>
<dbReference type="RefSeq" id="WP_111950236.1">
    <property type="nucleotide sequence ID" value="NZ_NAQU01000017.1"/>
</dbReference>
<dbReference type="SUPFAM" id="SSF53850">
    <property type="entry name" value="Periplasmic binding protein-like II"/>
    <property type="match status" value="1"/>
</dbReference>
<sequence length="525" mass="59812">MLQRKYIILTSLTMCMVAGCGTTAQNNNDTDVHIIEENEHYREIINVAITADPPTLDTVITSSNITKDIGMHVYEALFTMNEEFKPVPMLAESYEVNEDFTEFSFTLRDNVTFHNNKKMTAEDVVDSMNYWLENSERAQAILPDGKFTVTDKLTLTATFEDSALDLITLMSSRTEMPAIRPSEVYNDINDEVVEYIGTGPYKLQEWNHDQYISLEKYDNYISRDEDPDGYSGKKTVPTPYIKYHIVTDESTQLAGLLTGEYDIGGVSSDNLDQIKKEENLSVETGRGGGTLVATFNVNNGIFSNKKARQAVLASLDLDNIMLNAYGDEDLYEIAPGYMDPKSTYWGKQPDVDFYNKHDIEYGQELLAEANYNNETVRLLTTPDYQEMYNATITMEDQLKQLGIETSVDQYDFPTFMENRAQESGWDIFITSNAYQVLPGQVLSLNPEWGGAKDDTFLSMIDEMGHATSMDEKIDAWNNLQDYMYNDYVPSIVLGQYKSYVVYNKDIEGMDYIEQPVLWNAKIKEK</sequence>
<dbReference type="PROSITE" id="PS51257">
    <property type="entry name" value="PROKAR_LIPOPROTEIN"/>
    <property type="match status" value="1"/>
</dbReference>
<dbReference type="Proteomes" id="UP000249099">
    <property type="component" value="Unassembled WGS sequence"/>
</dbReference>
<dbReference type="Gene3D" id="3.40.190.10">
    <property type="entry name" value="Periplasmic binding protein-like II"/>
    <property type="match status" value="1"/>
</dbReference>
<dbReference type="InterPro" id="IPR030678">
    <property type="entry name" value="Peptide/Ni-bd"/>
</dbReference>
<organism evidence="2 3">
    <name type="scientific">Dolosigranulum pigrum</name>
    <dbReference type="NCBI Taxonomy" id="29394"/>
    <lineage>
        <taxon>Bacteria</taxon>
        <taxon>Bacillati</taxon>
        <taxon>Bacillota</taxon>
        <taxon>Bacilli</taxon>
        <taxon>Lactobacillales</taxon>
        <taxon>Carnobacteriaceae</taxon>
        <taxon>Dolosigranulum</taxon>
    </lineage>
</organism>
<dbReference type="InterPro" id="IPR000914">
    <property type="entry name" value="SBP_5_dom"/>
</dbReference>
<dbReference type="AlphaFoldDB" id="A0A328KM12"/>
<dbReference type="Pfam" id="PF00496">
    <property type="entry name" value="SBP_bac_5"/>
    <property type="match status" value="1"/>
</dbReference>
<dbReference type="EMBL" id="NAQV01000015">
    <property type="protein sequence ID" value="RAN63417.1"/>
    <property type="molecule type" value="Genomic_DNA"/>
</dbReference>
<name>A0A328KM12_9LACT</name>
<dbReference type="PANTHER" id="PTHR30290:SF38">
    <property type="entry name" value="D,D-DIPEPTIDE-BINDING PERIPLASMIC PROTEIN DDPA-RELATED"/>
    <property type="match status" value="1"/>
</dbReference>